<evidence type="ECO:0000313" key="1">
    <source>
        <dbReference type="EMBL" id="KIK39526.1"/>
    </source>
</evidence>
<dbReference type="HOGENOM" id="CLU_2074679_0_0_1"/>
<reference evidence="1 2" key="1">
    <citation type="submission" date="2014-04" db="EMBL/GenBank/DDBJ databases">
        <authorList>
            <consortium name="DOE Joint Genome Institute"/>
            <person name="Kuo A."/>
            <person name="Ruytinx J."/>
            <person name="Rineau F."/>
            <person name="Colpaert J."/>
            <person name="Kohler A."/>
            <person name="Nagy L.G."/>
            <person name="Floudas D."/>
            <person name="Copeland A."/>
            <person name="Barry K.W."/>
            <person name="Cichocki N."/>
            <person name="Veneault-Fourrey C."/>
            <person name="LaButti K."/>
            <person name="Lindquist E.A."/>
            <person name="Lipzen A."/>
            <person name="Lundell T."/>
            <person name="Morin E."/>
            <person name="Murat C."/>
            <person name="Sun H."/>
            <person name="Tunlid A."/>
            <person name="Henrissat B."/>
            <person name="Grigoriev I.V."/>
            <person name="Hibbett D.S."/>
            <person name="Martin F."/>
            <person name="Nordberg H.P."/>
            <person name="Cantor M.N."/>
            <person name="Hua S.X."/>
        </authorList>
    </citation>
    <scope>NUCLEOTIDE SEQUENCE [LARGE SCALE GENOMIC DNA]</scope>
    <source>
        <strain evidence="1 2">UH-Slu-Lm8-n1</strain>
    </source>
</reference>
<dbReference type="AlphaFoldDB" id="A0A0D0ACY6"/>
<accession>A0A0D0ACY6</accession>
<proteinExistence type="predicted"/>
<dbReference type="InParanoid" id="A0A0D0ACY6"/>
<sequence length="118" mass="13360">MIQLPKHVSRICILGSLRSSRLHPSPASTHVHRDYIRLIILIVYLRKFSKVGSQESGQGSHSRLNCTMPCILWNALQHVHNFQPHRTSLWISIHPRLYTSSSDNVSFRSLGGGRHTAA</sequence>
<evidence type="ECO:0000313" key="2">
    <source>
        <dbReference type="Proteomes" id="UP000054485"/>
    </source>
</evidence>
<gene>
    <name evidence="1" type="ORF">CY34DRAFT_328245</name>
</gene>
<dbReference type="EMBL" id="KN835339">
    <property type="protein sequence ID" value="KIK39526.1"/>
    <property type="molecule type" value="Genomic_DNA"/>
</dbReference>
<keyword evidence="2" id="KW-1185">Reference proteome</keyword>
<reference evidence="2" key="2">
    <citation type="submission" date="2015-01" db="EMBL/GenBank/DDBJ databases">
        <title>Evolutionary Origins and Diversification of the Mycorrhizal Mutualists.</title>
        <authorList>
            <consortium name="DOE Joint Genome Institute"/>
            <consortium name="Mycorrhizal Genomics Consortium"/>
            <person name="Kohler A."/>
            <person name="Kuo A."/>
            <person name="Nagy L.G."/>
            <person name="Floudas D."/>
            <person name="Copeland A."/>
            <person name="Barry K.W."/>
            <person name="Cichocki N."/>
            <person name="Veneault-Fourrey C."/>
            <person name="LaButti K."/>
            <person name="Lindquist E.A."/>
            <person name="Lipzen A."/>
            <person name="Lundell T."/>
            <person name="Morin E."/>
            <person name="Murat C."/>
            <person name="Riley R."/>
            <person name="Ohm R."/>
            <person name="Sun H."/>
            <person name="Tunlid A."/>
            <person name="Henrissat B."/>
            <person name="Grigoriev I.V."/>
            <person name="Hibbett D.S."/>
            <person name="Martin F."/>
        </authorList>
    </citation>
    <scope>NUCLEOTIDE SEQUENCE [LARGE SCALE GENOMIC DNA]</scope>
    <source>
        <strain evidence="2">UH-Slu-Lm8-n1</strain>
    </source>
</reference>
<dbReference type="Proteomes" id="UP000054485">
    <property type="component" value="Unassembled WGS sequence"/>
</dbReference>
<name>A0A0D0ACY6_9AGAM</name>
<protein>
    <submittedName>
        <fullName evidence="1">Uncharacterized protein</fullName>
    </submittedName>
</protein>
<organism evidence="1 2">
    <name type="scientific">Suillus luteus UH-Slu-Lm8-n1</name>
    <dbReference type="NCBI Taxonomy" id="930992"/>
    <lineage>
        <taxon>Eukaryota</taxon>
        <taxon>Fungi</taxon>
        <taxon>Dikarya</taxon>
        <taxon>Basidiomycota</taxon>
        <taxon>Agaricomycotina</taxon>
        <taxon>Agaricomycetes</taxon>
        <taxon>Agaricomycetidae</taxon>
        <taxon>Boletales</taxon>
        <taxon>Suillineae</taxon>
        <taxon>Suillaceae</taxon>
        <taxon>Suillus</taxon>
    </lineage>
</organism>